<organism evidence="7 8">
    <name type="scientific">Leucocoprinus birnbaumii</name>
    <dbReference type="NCBI Taxonomy" id="56174"/>
    <lineage>
        <taxon>Eukaryota</taxon>
        <taxon>Fungi</taxon>
        <taxon>Dikarya</taxon>
        <taxon>Basidiomycota</taxon>
        <taxon>Agaricomycotina</taxon>
        <taxon>Agaricomycetes</taxon>
        <taxon>Agaricomycetidae</taxon>
        <taxon>Agaricales</taxon>
        <taxon>Agaricineae</taxon>
        <taxon>Agaricaceae</taxon>
        <taxon>Leucocoprinus</taxon>
    </lineage>
</organism>
<comment type="caution">
    <text evidence="7">The sequence shown here is derived from an EMBL/GenBank/DDBJ whole genome shotgun (WGS) entry which is preliminary data.</text>
</comment>
<evidence type="ECO:0000256" key="6">
    <source>
        <dbReference type="SAM" id="Phobius"/>
    </source>
</evidence>
<dbReference type="AlphaFoldDB" id="A0AAD5YUP5"/>
<accession>A0AAD5YUP5</accession>
<comment type="subcellular location">
    <subcellularLocation>
        <location evidence="1">Cell membrane</location>
        <topology evidence="1">Multi-pass membrane protein</topology>
    </subcellularLocation>
</comment>
<evidence type="ECO:0000313" key="7">
    <source>
        <dbReference type="EMBL" id="KAJ3573123.1"/>
    </source>
</evidence>
<sequence>MAYSIITPQVPPNTKGMPPRIPRASHRHAAPSGPWPWSDLDEETPFDARFSGESLNTRDPNSWTGYPTSLFRNWSPSRLVRSGIARLLSERDGTAFPKCDIYYVDVNSEGRFSKPSKYEVSSQNTKEFWCKVQAKRPDGTRIRAIFLENLSGPVMQMLGTKYHIEPFFFSSSLNWIPTRYQEEHPSDGSDHITIVLNFLRAIDNPTLQASPIATGRNRVMSRAGTITIDTQAPLSLRSNDKVILIDLLALHMVRSKDGSTIISYHPPPEWQSTSAAILHSRFRFAGQSVYWRTIFSESEDPTFILLSLLWHALYAWDEALETLYSHICWLETQILLTNDVYQTRELHVIRASLLHYTSLLEDFKKAVAFVENTPSPTVLDHPERQRSTAIMDRECKVLLSEIERLEMFRKMQDMRLENLVNLAFNNVNFRDSQDMRSLTEATLRDSAVMKQISYLTMVFLPASFAASVFGMNISQMSDDGRGKLTDYIVLALLLTAASIWILVALHNKQRHADENISFAARLQWPIQNLIRSVASRKHRTEKKNEEFV</sequence>
<dbReference type="Pfam" id="PF01544">
    <property type="entry name" value="CorA"/>
    <property type="match status" value="1"/>
</dbReference>
<keyword evidence="4 6" id="KW-0472">Membrane</keyword>
<dbReference type="PANTHER" id="PTHR46494">
    <property type="entry name" value="CORA FAMILY METAL ION TRANSPORTER (EUROFUNG)"/>
    <property type="match status" value="1"/>
</dbReference>
<name>A0AAD5YUP5_9AGAR</name>
<dbReference type="GO" id="GO:0050897">
    <property type="term" value="F:cobalt ion binding"/>
    <property type="evidence" value="ECO:0007669"/>
    <property type="project" value="TreeGrafter"/>
</dbReference>
<dbReference type="EMBL" id="JANIEX010000114">
    <property type="protein sequence ID" value="KAJ3573123.1"/>
    <property type="molecule type" value="Genomic_DNA"/>
</dbReference>
<gene>
    <name evidence="7" type="ORF">NP233_g2634</name>
</gene>
<protein>
    <submittedName>
        <fullName evidence="7">Uncharacterized protein</fullName>
    </submittedName>
</protein>
<dbReference type="GO" id="GO:0015087">
    <property type="term" value="F:cobalt ion transmembrane transporter activity"/>
    <property type="evidence" value="ECO:0007669"/>
    <property type="project" value="TreeGrafter"/>
</dbReference>
<keyword evidence="8" id="KW-1185">Reference proteome</keyword>
<evidence type="ECO:0000256" key="4">
    <source>
        <dbReference type="ARBA" id="ARBA00023136"/>
    </source>
</evidence>
<dbReference type="GO" id="GO:0000287">
    <property type="term" value="F:magnesium ion binding"/>
    <property type="evidence" value="ECO:0007669"/>
    <property type="project" value="TreeGrafter"/>
</dbReference>
<proteinExistence type="predicted"/>
<feature type="transmembrane region" description="Helical" evidence="6">
    <location>
        <begin position="484"/>
        <end position="505"/>
    </location>
</feature>
<feature type="transmembrane region" description="Helical" evidence="6">
    <location>
        <begin position="452"/>
        <end position="472"/>
    </location>
</feature>
<feature type="region of interest" description="Disordered" evidence="5">
    <location>
        <begin position="1"/>
        <end position="36"/>
    </location>
</feature>
<dbReference type="Proteomes" id="UP001213000">
    <property type="component" value="Unassembled WGS sequence"/>
</dbReference>
<dbReference type="Gene3D" id="1.20.58.340">
    <property type="entry name" value="Magnesium transport protein CorA, transmembrane region"/>
    <property type="match status" value="1"/>
</dbReference>
<keyword evidence="2 6" id="KW-0812">Transmembrane</keyword>
<evidence type="ECO:0000256" key="5">
    <source>
        <dbReference type="SAM" id="MobiDB-lite"/>
    </source>
</evidence>
<keyword evidence="3 6" id="KW-1133">Transmembrane helix</keyword>
<dbReference type="SUPFAM" id="SSF144083">
    <property type="entry name" value="Magnesium transport protein CorA, transmembrane region"/>
    <property type="match status" value="1"/>
</dbReference>
<dbReference type="GO" id="GO:0015095">
    <property type="term" value="F:magnesium ion transmembrane transporter activity"/>
    <property type="evidence" value="ECO:0007669"/>
    <property type="project" value="TreeGrafter"/>
</dbReference>
<dbReference type="GO" id="GO:0005886">
    <property type="term" value="C:plasma membrane"/>
    <property type="evidence" value="ECO:0007669"/>
    <property type="project" value="UniProtKB-SubCell"/>
</dbReference>
<reference evidence="7" key="1">
    <citation type="submission" date="2022-07" db="EMBL/GenBank/DDBJ databases">
        <title>Genome Sequence of Leucocoprinus birnbaumii.</title>
        <authorList>
            <person name="Buettner E."/>
        </authorList>
    </citation>
    <scope>NUCLEOTIDE SEQUENCE</scope>
    <source>
        <strain evidence="7">VT141</strain>
    </source>
</reference>
<dbReference type="InterPro" id="IPR002523">
    <property type="entry name" value="MgTranspt_CorA/ZnTranspt_ZntB"/>
</dbReference>
<evidence type="ECO:0000256" key="3">
    <source>
        <dbReference type="ARBA" id="ARBA00022989"/>
    </source>
</evidence>
<dbReference type="InterPro" id="IPR045863">
    <property type="entry name" value="CorA_TM1_TM2"/>
</dbReference>
<dbReference type="PANTHER" id="PTHR46494:SF1">
    <property type="entry name" value="CORA FAMILY METAL ION TRANSPORTER (EUROFUNG)"/>
    <property type="match status" value="1"/>
</dbReference>
<evidence type="ECO:0000313" key="8">
    <source>
        <dbReference type="Proteomes" id="UP001213000"/>
    </source>
</evidence>
<evidence type="ECO:0000256" key="2">
    <source>
        <dbReference type="ARBA" id="ARBA00022692"/>
    </source>
</evidence>
<evidence type="ECO:0000256" key="1">
    <source>
        <dbReference type="ARBA" id="ARBA00004651"/>
    </source>
</evidence>